<evidence type="ECO:0000313" key="1">
    <source>
        <dbReference type="EMBL" id="GAA3651698.1"/>
    </source>
</evidence>
<dbReference type="RefSeq" id="WP_344874022.1">
    <property type="nucleotide sequence ID" value="NZ_BAAAZP010000019.1"/>
</dbReference>
<reference evidence="2" key="1">
    <citation type="journal article" date="2019" name="Int. J. Syst. Evol. Microbiol.">
        <title>The Global Catalogue of Microorganisms (GCM) 10K type strain sequencing project: providing services to taxonomists for standard genome sequencing and annotation.</title>
        <authorList>
            <consortium name="The Broad Institute Genomics Platform"/>
            <consortium name="The Broad Institute Genome Sequencing Center for Infectious Disease"/>
            <person name="Wu L."/>
            <person name="Ma J."/>
        </authorList>
    </citation>
    <scope>NUCLEOTIDE SEQUENCE [LARGE SCALE GENOMIC DNA]</scope>
    <source>
        <strain evidence="2">JCM 16904</strain>
    </source>
</reference>
<evidence type="ECO:0000313" key="2">
    <source>
        <dbReference type="Proteomes" id="UP001500902"/>
    </source>
</evidence>
<protein>
    <submittedName>
        <fullName evidence="1">Uncharacterized protein</fullName>
    </submittedName>
</protein>
<dbReference type="Proteomes" id="UP001500902">
    <property type="component" value="Unassembled WGS sequence"/>
</dbReference>
<sequence length="96" mass="10259">MDIAPSTGPDLERAVRRELADAGFMVEPSPLSTDGGLEVWHDPARGVVVTWGSPAEQLVERSTIRAAVQLALRTVLAAAGHQVKEDLNGQELIVMS</sequence>
<keyword evidence="2" id="KW-1185">Reference proteome</keyword>
<proteinExistence type="predicted"/>
<name>A0ABP7B7Z0_9ACTN</name>
<accession>A0ABP7B7Z0</accession>
<comment type="caution">
    <text evidence="1">The sequence shown here is derived from an EMBL/GenBank/DDBJ whole genome shotgun (WGS) entry which is preliminary data.</text>
</comment>
<gene>
    <name evidence="1" type="ORF">GCM10022224_013220</name>
</gene>
<organism evidence="1 2">
    <name type="scientific">Nonomuraea antimicrobica</name>
    <dbReference type="NCBI Taxonomy" id="561173"/>
    <lineage>
        <taxon>Bacteria</taxon>
        <taxon>Bacillati</taxon>
        <taxon>Actinomycetota</taxon>
        <taxon>Actinomycetes</taxon>
        <taxon>Streptosporangiales</taxon>
        <taxon>Streptosporangiaceae</taxon>
        <taxon>Nonomuraea</taxon>
    </lineage>
</organism>
<dbReference type="EMBL" id="BAAAZP010000019">
    <property type="protein sequence ID" value="GAA3651698.1"/>
    <property type="molecule type" value="Genomic_DNA"/>
</dbReference>